<gene>
    <name evidence="1" type="ORF">PCAR00345_LOCUS31986</name>
</gene>
<dbReference type="EMBL" id="HBIZ01050003">
    <property type="protein sequence ID" value="CAE0779347.1"/>
    <property type="molecule type" value="Transcribed_RNA"/>
</dbReference>
<reference evidence="1" key="1">
    <citation type="submission" date="2021-01" db="EMBL/GenBank/DDBJ databases">
        <authorList>
            <person name="Corre E."/>
            <person name="Pelletier E."/>
            <person name="Niang G."/>
            <person name="Scheremetjew M."/>
            <person name="Finn R."/>
            <person name="Kale V."/>
            <person name="Holt S."/>
            <person name="Cochrane G."/>
            <person name="Meng A."/>
            <person name="Brown T."/>
            <person name="Cohen L."/>
        </authorList>
    </citation>
    <scope>NUCLEOTIDE SEQUENCE</scope>
    <source>
        <strain evidence="1">CCMP645</strain>
    </source>
</reference>
<dbReference type="AlphaFoldDB" id="A0A7S4BWJ0"/>
<accession>A0A7S4BWJ0</accession>
<organism evidence="1">
    <name type="scientific">Chrysotila carterae</name>
    <name type="common">Marine alga</name>
    <name type="synonym">Syracosphaera carterae</name>
    <dbReference type="NCBI Taxonomy" id="13221"/>
    <lineage>
        <taxon>Eukaryota</taxon>
        <taxon>Haptista</taxon>
        <taxon>Haptophyta</taxon>
        <taxon>Prymnesiophyceae</taxon>
        <taxon>Isochrysidales</taxon>
        <taxon>Isochrysidaceae</taxon>
        <taxon>Chrysotila</taxon>
    </lineage>
</organism>
<proteinExistence type="predicted"/>
<sequence>MDVATFMCGSLRVDARRLLDMDMLMEYHATLLAHGISGYTFEALVSDYRLALLLCLVMPVLSSPDWLRLHTAGLLHRGSTIGERFELACAVVHRITSAVADLHNGGIAK</sequence>
<protein>
    <submittedName>
        <fullName evidence="1">Uncharacterized protein</fullName>
    </submittedName>
</protein>
<evidence type="ECO:0000313" key="1">
    <source>
        <dbReference type="EMBL" id="CAE0779347.1"/>
    </source>
</evidence>
<name>A0A7S4BWJ0_CHRCT</name>